<dbReference type="PROSITE" id="PS51635">
    <property type="entry name" value="PNPLA"/>
    <property type="match status" value="1"/>
</dbReference>
<evidence type="ECO:0000256" key="1">
    <source>
        <dbReference type="ARBA" id="ARBA00022801"/>
    </source>
</evidence>
<evidence type="ECO:0000256" key="2">
    <source>
        <dbReference type="ARBA" id="ARBA00022963"/>
    </source>
</evidence>
<reference evidence="6 7" key="1">
    <citation type="submission" date="2008-09" db="EMBL/GenBank/DDBJ databases">
        <authorList>
            <person name="Fulton L."/>
            <person name="Clifton S."/>
            <person name="Fulton B."/>
            <person name="Xu J."/>
            <person name="Minx P."/>
            <person name="Pepin K.H."/>
            <person name="Johnson M."/>
            <person name="Thiruvilangam P."/>
            <person name="Bhonagiri V."/>
            <person name="Nash W.E."/>
            <person name="Mardis E.R."/>
            <person name="Wilson R.K."/>
        </authorList>
    </citation>
    <scope>NUCLEOTIDE SEQUENCE [LARGE SCALE GENOMIC DNA]</scope>
    <source>
        <strain evidence="6 7">DSM 13275</strain>
    </source>
</reference>
<dbReference type="InterPro" id="IPR050301">
    <property type="entry name" value="NTE"/>
</dbReference>
<dbReference type="RefSeq" id="WP_006439222.1">
    <property type="nucleotide sequence ID" value="NZ_DS995355.1"/>
</dbReference>
<keyword evidence="2 4" id="KW-0442">Lipid degradation</keyword>
<dbReference type="GO" id="GO:0016042">
    <property type="term" value="P:lipid catabolic process"/>
    <property type="evidence" value="ECO:0007669"/>
    <property type="project" value="UniProtKB-UniRule"/>
</dbReference>
<keyword evidence="3 4" id="KW-0443">Lipid metabolism</keyword>
<keyword evidence="1 4" id="KW-0378">Hydrolase</keyword>
<organism evidence="6 7">
    <name type="scientific">Peptacetobacter hiranonis (strain DSM 13275 / JCM 10541 / KCTC 15199 / TO-931)</name>
    <name type="common">Clostridium hiranonis</name>
    <dbReference type="NCBI Taxonomy" id="500633"/>
    <lineage>
        <taxon>Bacteria</taxon>
        <taxon>Bacillati</taxon>
        <taxon>Bacillota</taxon>
        <taxon>Clostridia</taxon>
        <taxon>Peptostreptococcales</taxon>
        <taxon>Peptostreptococcaceae</taxon>
        <taxon>Peptacetobacter</taxon>
    </lineage>
</organism>
<dbReference type="Pfam" id="PF01734">
    <property type="entry name" value="Patatin"/>
    <property type="match status" value="1"/>
</dbReference>
<dbReference type="Proteomes" id="UP000003178">
    <property type="component" value="Unassembled WGS sequence"/>
</dbReference>
<feature type="short sequence motif" description="GXSXG" evidence="4">
    <location>
        <begin position="35"/>
        <end position="39"/>
    </location>
</feature>
<accession>B6FWQ2</accession>
<dbReference type="InterPro" id="IPR016035">
    <property type="entry name" value="Acyl_Trfase/lysoPLipase"/>
</dbReference>
<dbReference type="HOGENOM" id="CLU_034454_3_0_9"/>
<dbReference type="AlphaFoldDB" id="B6FWQ2"/>
<evidence type="ECO:0000313" key="7">
    <source>
        <dbReference type="Proteomes" id="UP000003178"/>
    </source>
</evidence>
<dbReference type="EMBL" id="ABWP01000011">
    <property type="protein sequence ID" value="EEA85963.1"/>
    <property type="molecule type" value="Genomic_DNA"/>
</dbReference>
<reference evidence="6 7" key="2">
    <citation type="submission" date="2008-10" db="EMBL/GenBank/DDBJ databases">
        <title>Draft genome sequence of Clostridium hiranonis (DSM 13275).</title>
        <authorList>
            <person name="Sudarsanam P."/>
            <person name="Ley R."/>
            <person name="Guruge J."/>
            <person name="Turnbaugh P.J."/>
            <person name="Mahowald M."/>
            <person name="Liep D."/>
            <person name="Gordon J."/>
        </authorList>
    </citation>
    <scope>NUCLEOTIDE SEQUENCE [LARGE SCALE GENOMIC DNA]</scope>
    <source>
        <strain evidence="6 7">DSM 13275</strain>
    </source>
</reference>
<feature type="short sequence motif" description="DGA/G" evidence="4">
    <location>
        <begin position="180"/>
        <end position="182"/>
    </location>
</feature>
<dbReference type="eggNOG" id="COG1752">
    <property type="taxonomic scope" value="Bacteria"/>
</dbReference>
<dbReference type="STRING" id="500633.CLOHIR_00301"/>
<evidence type="ECO:0000256" key="3">
    <source>
        <dbReference type="ARBA" id="ARBA00023098"/>
    </source>
</evidence>
<dbReference type="SUPFAM" id="SSF52151">
    <property type="entry name" value="FabD/lysophospholipase-like"/>
    <property type="match status" value="1"/>
</dbReference>
<comment type="caution">
    <text evidence="6">The sequence shown here is derived from an EMBL/GenBank/DDBJ whole genome shotgun (WGS) entry which is preliminary data.</text>
</comment>
<proteinExistence type="predicted"/>
<gene>
    <name evidence="6" type="ORF">CLOHIR_00301</name>
</gene>
<sequence>MKGIALEGGSSKGAYHLGVLKALFERGYKFKGVVGTSIGAFNAAMIAQGDFDICYNMWKNMQPETLFNVDNQFMENLIDKNIDRSMLEYASEEAKNVIRNKGIDTAKLRKILDTYIDEDKIRKSDIDFGLVTVEFDGLKPIPVEIFKEDIPKGKIKDYIMASANLPVFKSEDIDGKMFIDGGFYDNCPLRLLESKGYDDLIAVRVSPNRKLREPINESTKFIEIKPSEPLGRGLIFSNETIRINMLRGYFDRIKKIEGLKGEKYYITGITDDEFMKRLISYPNEKILPYAESRGVVGKDPKRILFEDLIPETAEALKMGKESTYQEIFIGLLEEIAESKKIKKFKIYSLDEFISCINNAEDEDSTNSKLLELKKTALRLAKPIEKVTPITFKESILKEFEENMLDDIGYHVSRLESYEKSEDRDDDGWD</sequence>
<feature type="domain" description="PNPLA" evidence="5">
    <location>
        <begin position="4"/>
        <end position="193"/>
    </location>
</feature>
<dbReference type="Gene3D" id="3.40.1090.10">
    <property type="entry name" value="Cytosolic phospholipase A2 catalytic domain"/>
    <property type="match status" value="2"/>
</dbReference>
<dbReference type="GO" id="GO:0016787">
    <property type="term" value="F:hydrolase activity"/>
    <property type="evidence" value="ECO:0007669"/>
    <property type="project" value="UniProtKB-UniRule"/>
</dbReference>
<feature type="active site" description="Nucleophile" evidence="4">
    <location>
        <position position="37"/>
    </location>
</feature>
<protein>
    <submittedName>
        <fullName evidence="6">Phospholipase, patatin family</fullName>
    </submittedName>
</protein>
<evidence type="ECO:0000256" key="4">
    <source>
        <dbReference type="PROSITE-ProRule" id="PRU01161"/>
    </source>
</evidence>
<dbReference type="CDD" id="cd07209">
    <property type="entry name" value="Pat_hypo_Ecoli_Z1214_like"/>
    <property type="match status" value="1"/>
</dbReference>
<evidence type="ECO:0000313" key="6">
    <source>
        <dbReference type="EMBL" id="EEA85963.1"/>
    </source>
</evidence>
<name>B6FWQ2_PEPHT</name>
<dbReference type="PANTHER" id="PTHR14226:SF57">
    <property type="entry name" value="BLR7027 PROTEIN"/>
    <property type="match status" value="1"/>
</dbReference>
<feature type="active site" description="Proton acceptor" evidence="4">
    <location>
        <position position="180"/>
    </location>
</feature>
<dbReference type="InterPro" id="IPR002641">
    <property type="entry name" value="PNPLA_dom"/>
</dbReference>
<evidence type="ECO:0000259" key="5">
    <source>
        <dbReference type="PROSITE" id="PS51635"/>
    </source>
</evidence>
<comment type="caution">
    <text evidence="4">Lacks conserved residue(s) required for the propagation of feature annotation.</text>
</comment>
<dbReference type="OrthoDB" id="9770965at2"/>
<keyword evidence="7" id="KW-1185">Reference proteome</keyword>
<dbReference type="PANTHER" id="PTHR14226">
    <property type="entry name" value="NEUROPATHY TARGET ESTERASE/SWISS CHEESE D.MELANOGASTER"/>
    <property type="match status" value="1"/>
</dbReference>